<dbReference type="PANTHER" id="PTHR18952">
    <property type="entry name" value="CARBONIC ANHYDRASE"/>
    <property type="match status" value="1"/>
</dbReference>
<evidence type="ECO:0000256" key="7">
    <source>
        <dbReference type="ARBA" id="ARBA00048348"/>
    </source>
</evidence>
<evidence type="ECO:0000256" key="2">
    <source>
        <dbReference type="ARBA" id="ARBA00010718"/>
    </source>
</evidence>
<dbReference type="AlphaFoldDB" id="A0A7D9DVR4"/>
<keyword evidence="4" id="KW-0479">Metal-binding</keyword>
<dbReference type="GO" id="GO:0008270">
    <property type="term" value="F:zinc ion binding"/>
    <property type="evidence" value="ECO:0007669"/>
    <property type="project" value="InterPro"/>
</dbReference>
<dbReference type="EC" id="4.2.1.1" evidence="3"/>
<evidence type="ECO:0000256" key="5">
    <source>
        <dbReference type="ARBA" id="ARBA00022833"/>
    </source>
</evidence>
<comment type="catalytic activity">
    <reaction evidence="7">
        <text>hydrogencarbonate + H(+) = CO2 + H2O</text>
        <dbReference type="Rhea" id="RHEA:10748"/>
        <dbReference type="ChEBI" id="CHEBI:15377"/>
        <dbReference type="ChEBI" id="CHEBI:15378"/>
        <dbReference type="ChEBI" id="CHEBI:16526"/>
        <dbReference type="ChEBI" id="CHEBI:17544"/>
        <dbReference type="EC" id="4.2.1.1"/>
    </reaction>
</comment>
<sequence>SLHYWSYPGSLTTPPLSESVTWVVFENPMSVSSEQVAAFREIQASDGSCVCQNFRPTQDLNGRVVKASFKHGHECGHGHSH</sequence>
<protein>
    <recommendedName>
        <fullName evidence="3">carbonic anhydrase</fullName>
        <ecNumber evidence="3">4.2.1.1</ecNumber>
    </recommendedName>
</protein>
<evidence type="ECO:0000313" key="9">
    <source>
        <dbReference type="EMBL" id="CAB3993910.1"/>
    </source>
</evidence>
<comment type="similarity">
    <text evidence="2">Belongs to the alpha-carbonic anhydrase family.</text>
</comment>
<dbReference type="Pfam" id="PF00194">
    <property type="entry name" value="Carb_anhydrase"/>
    <property type="match status" value="1"/>
</dbReference>
<dbReference type="GO" id="GO:0004089">
    <property type="term" value="F:carbonate dehydratase activity"/>
    <property type="evidence" value="ECO:0007669"/>
    <property type="project" value="UniProtKB-EC"/>
</dbReference>
<keyword evidence="5" id="KW-0862">Zinc</keyword>
<dbReference type="InterPro" id="IPR001148">
    <property type="entry name" value="CA_dom"/>
</dbReference>
<dbReference type="OrthoDB" id="429145at2759"/>
<dbReference type="Proteomes" id="UP001152795">
    <property type="component" value="Unassembled WGS sequence"/>
</dbReference>
<feature type="non-terminal residue" evidence="9">
    <location>
        <position position="81"/>
    </location>
</feature>
<reference evidence="9" key="1">
    <citation type="submission" date="2020-04" db="EMBL/GenBank/DDBJ databases">
        <authorList>
            <person name="Alioto T."/>
            <person name="Alioto T."/>
            <person name="Gomez Garrido J."/>
        </authorList>
    </citation>
    <scope>NUCLEOTIDE SEQUENCE</scope>
    <source>
        <strain evidence="9">A484AB</strain>
    </source>
</reference>
<dbReference type="GO" id="GO:0005737">
    <property type="term" value="C:cytoplasm"/>
    <property type="evidence" value="ECO:0007669"/>
    <property type="project" value="TreeGrafter"/>
</dbReference>
<dbReference type="SUPFAM" id="SSF51069">
    <property type="entry name" value="Carbonic anhydrase"/>
    <property type="match status" value="1"/>
</dbReference>
<gene>
    <name evidence="9" type="ORF">PACLA_8A023116</name>
</gene>
<dbReference type="Gene3D" id="3.10.200.10">
    <property type="entry name" value="Alpha carbonic anhydrase"/>
    <property type="match status" value="1"/>
</dbReference>
<evidence type="ECO:0000259" key="8">
    <source>
        <dbReference type="PROSITE" id="PS51144"/>
    </source>
</evidence>
<accession>A0A7D9DVR4</accession>
<dbReference type="EMBL" id="CACRXK020002352">
    <property type="protein sequence ID" value="CAB3993910.1"/>
    <property type="molecule type" value="Genomic_DNA"/>
</dbReference>
<keyword evidence="10" id="KW-1185">Reference proteome</keyword>
<comment type="caution">
    <text evidence="9">The sequence shown here is derived from an EMBL/GenBank/DDBJ whole genome shotgun (WGS) entry which is preliminary data.</text>
</comment>
<evidence type="ECO:0000256" key="3">
    <source>
        <dbReference type="ARBA" id="ARBA00012925"/>
    </source>
</evidence>
<proteinExistence type="inferred from homology"/>
<evidence type="ECO:0000256" key="1">
    <source>
        <dbReference type="ARBA" id="ARBA00001947"/>
    </source>
</evidence>
<evidence type="ECO:0000313" key="10">
    <source>
        <dbReference type="Proteomes" id="UP001152795"/>
    </source>
</evidence>
<dbReference type="InterPro" id="IPR023561">
    <property type="entry name" value="Carbonic_anhydrase_a-class"/>
</dbReference>
<dbReference type="PANTHER" id="PTHR18952:SF141">
    <property type="entry name" value="CARBONIC ANHYDRASE"/>
    <property type="match status" value="1"/>
</dbReference>
<dbReference type="InterPro" id="IPR036398">
    <property type="entry name" value="CA_dom_sf"/>
</dbReference>
<feature type="domain" description="Alpha-carbonic anhydrase" evidence="8">
    <location>
        <begin position="1"/>
        <end position="69"/>
    </location>
</feature>
<evidence type="ECO:0000256" key="6">
    <source>
        <dbReference type="ARBA" id="ARBA00023239"/>
    </source>
</evidence>
<comment type="cofactor">
    <cofactor evidence="1">
        <name>Zn(2+)</name>
        <dbReference type="ChEBI" id="CHEBI:29105"/>
    </cofactor>
</comment>
<organism evidence="9 10">
    <name type="scientific">Paramuricea clavata</name>
    <name type="common">Red gorgonian</name>
    <name type="synonym">Violescent sea-whip</name>
    <dbReference type="NCBI Taxonomy" id="317549"/>
    <lineage>
        <taxon>Eukaryota</taxon>
        <taxon>Metazoa</taxon>
        <taxon>Cnidaria</taxon>
        <taxon>Anthozoa</taxon>
        <taxon>Octocorallia</taxon>
        <taxon>Malacalcyonacea</taxon>
        <taxon>Plexauridae</taxon>
        <taxon>Paramuricea</taxon>
    </lineage>
</organism>
<dbReference type="PROSITE" id="PS51144">
    <property type="entry name" value="ALPHA_CA_2"/>
    <property type="match status" value="1"/>
</dbReference>
<evidence type="ECO:0000256" key="4">
    <source>
        <dbReference type="ARBA" id="ARBA00022723"/>
    </source>
</evidence>
<name>A0A7D9DVR4_PARCT</name>
<keyword evidence="6" id="KW-0456">Lyase</keyword>